<feature type="region of interest" description="Disordered" evidence="1">
    <location>
        <begin position="485"/>
        <end position="537"/>
    </location>
</feature>
<dbReference type="EMBL" id="CAADRP010001689">
    <property type="protein sequence ID" value="VFU48212.1"/>
    <property type="molecule type" value="Genomic_DNA"/>
</dbReference>
<dbReference type="GO" id="GO:0071038">
    <property type="term" value="P:TRAMP-dependent tRNA surveillance pathway"/>
    <property type="evidence" value="ECO:0007669"/>
    <property type="project" value="TreeGrafter"/>
</dbReference>
<dbReference type="GO" id="GO:0000176">
    <property type="term" value="C:nuclear exosome (RNase complex)"/>
    <property type="evidence" value="ECO:0007669"/>
    <property type="project" value="TreeGrafter"/>
</dbReference>
<dbReference type="GO" id="GO:0003727">
    <property type="term" value="F:single-stranded RNA binding"/>
    <property type="evidence" value="ECO:0007669"/>
    <property type="project" value="TreeGrafter"/>
</dbReference>
<dbReference type="PANTHER" id="PTHR12124:SF47">
    <property type="entry name" value="EXOSOME COMPONENT 10"/>
    <property type="match status" value="1"/>
</dbReference>
<dbReference type="GO" id="GO:0071040">
    <property type="term" value="P:nuclear polyadenylation-dependent antisense transcript catabolic process"/>
    <property type="evidence" value="ECO:0007669"/>
    <property type="project" value="TreeGrafter"/>
</dbReference>
<dbReference type="GO" id="GO:0071044">
    <property type="term" value="P:histone mRNA catabolic process"/>
    <property type="evidence" value="ECO:0007669"/>
    <property type="project" value="TreeGrafter"/>
</dbReference>
<dbReference type="GO" id="GO:0000175">
    <property type="term" value="F:3'-5'-RNA exonuclease activity"/>
    <property type="evidence" value="ECO:0007669"/>
    <property type="project" value="InterPro"/>
</dbReference>
<dbReference type="GO" id="GO:0000467">
    <property type="term" value="P:exonucleolytic trimming to generate mature 3'-end of 5.8S rRNA from tricistronic rRNA transcript (SSU-rRNA, 5.8S rRNA, LSU-rRNA)"/>
    <property type="evidence" value="ECO:0007669"/>
    <property type="project" value="InterPro"/>
</dbReference>
<gene>
    <name evidence="2" type="ORF">SVIM_LOCUS313939</name>
</gene>
<dbReference type="GO" id="GO:0005730">
    <property type="term" value="C:nucleolus"/>
    <property type="evidence" value="ECO:0007669"/>
    <property type="project" value="TreeGrafter"/>
</dbReference>
<dbReference type="GO" id="GO:0071035">
    <property type="term" value="P:nuclear polyadenylation-dependent rRNA catabolic process"/>
    <property type="evidence" value="ECO:0007669"/>
    <property type="project" value="TreeGrafter"/>
</dbReference>
<sequence>MDRPSQGGLLDLGWTQPSQLGWAESSPPRIKRSLSRGGQGGCPCDGGVKNGGMWWPKEASKEVVLLGRRSGLSWLCLLLVERGSCRLWVVFRERGPALRERESTAGRGWTTREMEEKMEVRVMLTTDADGEDGEGELSSVIEMMGWLKSSRWEWVAGMATAMVHNEFGDASGIHVVPKKDQNTAKQFANTTQVLVSPKGTGDEERIHHSKGNNSFQLCLMISTLPASIFSYPVDPSPPQRRSASGVACTHDTHYLLHIYDLMRDLLLSKPNDNENADPPLLEVYKRSYDVCMQLYEKELFTENSYLNMYGLPSVGFNAQQLAIVAVSSCLLSFAYCHFLLETAKEMPVTSSQLRRLIKSKHSYIERHLSSAVSIIRHSMQTSAAFEATIQHLKERYMETKALQEETEVNNGSEAQSIHGGNGMNSNVAACHETSAQLERGLLKGGQGSSAKHHGENGEVNTGFSSYLSDTSPTAKVAGATVEVLKEPSKAGKYSSDFSSDSSVKTMLPQAEMEAKNADLLTHDEKEKIEEAVPPPGT</sequence>
<evidence type="ECO:0000313" key="2">
    <source>
        <dbReference type="EMBL" id="VFU48212.1"/>
    </source>
</evidence>
<dbReference type="AlphaFoldDB" id="A0A6N2MJJ9"/>
<reference evidence="2" key="1">
    <citation type="submission" date="2019-03" db="EMBL/GenBank/DDBJ databases">
        <authorList>
            <person name="Mank J."/>
            <person name="Almeida P."/>
        </authorList>
    </citation>
    <scope>NUCLEOTIDE SEQUENCE</scope>
    <source>
        <strain evidence="2">78183</strain>
    </source>
</reference>
<dbReference type="InterPro" id="IPR045092">
    <property type="entry name" value="Rrp6-like"/>
</dbReference>
<dbReference type="GO" id="GO:0071037">
    <property type="term" value="P:nuclear polyadenylation-dependent snRNA catabolic process"/>
    <property type="evidence" value="ECO:0007669"/>
    <property type="project" value="TreeGrafter"/>
</dbReference>
<dbReference type="GO" id="GO:0071051">
    <property type="term" value="P:poly(A)-dependent snoRNA 3'-end processing"/>
    <property type="evidence" value="ECO:0007669"/>
    <property type="project" value="TreeGrafter"/>
</dbReference>
<feature type="region of interest" description="Disordered" evidence="1">
    <location>
        <begin position="1"/>
        <end position="43"/>
    </location>
</feature>
<proteinExistence type="predicted"/>
<dbReference type="InterPro" id="IPR036397">
    <property type="entry name" value="RNaseH_sf"/>
</dbReference>
<accession>A0A6N2MJJ9</accession>
<feature type="compositionally biased region" description="Basic and acidic residues" evidence="1">
    <location>
        <begin position="512"/>
        <end position="530"/>
    </location>
</feature>
<organism evidence="2">
    <name type="scientific">Salix viminalis</name>
    <name type="common">Common osier</name>
    <name type="synonym">Basket willow</name>
    <dbReference type="NCBI Taxonomy" id="40686"/>
    <lineage>
        <taxon>Eukaryota</taxon>
        <taxon>Viridiplantae</taxon>
        <taxon>Streptophyta</taxon>
        <taxon>Embryophyta</taxon>
        <taxon>Tracheophyta</taxon>
        <taxon>Spermatophyta</taxon>
        <taxon>Magnoliopsida</taxon>
        <taxon>eudicotyledons</taxon>
        <taxon>Gunneridae</taxon>
        <taxon>Pentapetalae</taxon>
        <taxon>rosids</taxon>
        <taxon>fabids</taxon>
        <taxon>Malpighiales</taxon>
        <taxon>Salicaceae</taxon>
        <taxon>Saliceae</taxon>
        <taxon>Salix</taxon>
    </lineage>
</organism>
<evidence type="ECO:0000256" key="1">
    <source>
        <dbReference type="SAM" id="MobiDB-lite"/>
    </source>
</evidence>
<dbReference type="Gene3D" id="3.30.420.10">
    <property type="entry name" value="Ribonuclease H-like superfamily/Ribonuclease H"/>
    <property type="match status" value="1"/>
</dbReference>
<protein>
    <submittedName>
        <fullName evidence="2">Uncharacterized protein</fullName>
    </submittedName>
</protein>
<dbReference type="GO" id="GO:0071036">
    <property type="term" value="P:nuclear polyadenylation-dependent snoRNA catabolic process"/>
    <property type="evidence" value="ECO:0007669"/>
    <property type="project" value="TreeGrafter"/>
</dbReference>
<feature type="region of interest" description="Disordered" evidence="1">
    <location>
        <begin position="443"/>
        <end position="465"/>
    </location>
</feature>
<dbReference type="GO" id="GO:0071039">
    <property type="term" value="P:nuclear polyadenylation-dependent CUT catabolic process"/>
    <property type="evidence" value="ECO:0007669"/>
    <property type="project" value="TreeGrafter"/>
</dbReference>
<name>A0A6N2MJJ9_SALVM</name>
<feature type="region of interest" description="Disordered" evidence="1">
    <location>
        <begin position="403"/>
        <end position="426"/>
    </location>
</feature>
<dbReference type="PANTHER" id="PTHR12124">
    <property type="entry name" value="POLYMYOSITIS/SCLERODERMA AUTOANTIGEN-RELATED"/>
    <property type="match status" value="1"/>
</dbReference>